<feature type="chain" id="PRO_5046690931" evidence="2">
    <location>
        <begin position="23"/>
        <end position="194"/>
    </location>
</feature>
<dbReference type="Pfam" id="PF01190">
    <property type="entry name" value="Pollen_Ole_e_1"/>
    <property type="match status" value="1"/>
</dbReference>
<dbReference type="PANTHER" id="PTHR33470:SF40">
    <property type="entry name" value="PROTEIN SEED AND ROOT HAIR PROTECTIVE PROTEIN"/>
    <property type="match status" value="1"/>
</dbReference>
<gene>
    <name evidence="3" type="ORF">CITCOLO1_LOCUS1730</name>
</gene>
<evidence type="ECO:0000313" key="4">
    <source>
        <dbReference type="Proteomes" id="UP001642487"/>
    </source>
</evidence>
<accession>A0ABP0XRI3</accession>
<evidence type="ECO:0000313" key="3">
    <source>
        <dbReference type="EMBL" id="CAK9310120.1"/>
    </source>
</evidence>
<sequence>MALARQLLFATPALLLWLLAAAAVSSVTDYYDFTEVQDFGAASKDGMPIYDKSLPSYGDDMTAPLGIAVEGVVSCKNGTKYHPLKGIVARITCMALNEKGKEMAPFSFSSLPSDEHGYFLATLSAFKLKDKAKVTQCKAFLPPSSPCEDCKYLTNFNNGVIGALFRSFRILTHKKMKLYSVGPFFYSSHPNIMP</sequence>
<keyword evidence="4" id="KW-1185">Reference proteome</keyword>
<evidence type="ECO:0000256" key="1">
    <source>
        <dbReference type="ARBA" id="ARBA00022729"/>
    </source>
</evidence>
<dbReference type="EMBL" id="OZ021735">
    <property type="protein sequence ID" value="CAK9310120.1"/>
    <property type="molecule type" value="Genomic_DNA"/>
</dbReference>
<dbReference type="Proteomes" id="UP001642487">
    <property type="component" value="Chromosome 1"/>
</dbReference>
<dbReference type="PANTHER" id="PTHR33470">
    <property type="entry name" value="OS01G0164075 PROTEIN"/>
    <property type="match status" value="1"/>
</dbReference>
<feature type="signal peptide" evidence="2">
    <location>
        <begin position="1"/>
        <end position="22"/>
    </location>
</feature>
<name>A0ABP0XRI3_9ROSI</name>
<reference evidence="3 4" key="1">
    <citation type="submission" date="2024-03" db="EMBL/GenBank/DDBJ databases">
        <authorList>
            <person name="Gkanogiannis A."/>
            <person name="Becerra Lopez-Lavalle L."/>
        </authorList>
    </citation>
    <scope>NUCLEOTIDE SEQUENCE [LARGE SCALE GENOMIC DNA]</scope>
</reference>
<evidence type="ECO:0000256" key="2">
    <source>
        <dbReference type="SAM" id="SignalP"/>
    </source>
</evidence>
<protein>
    <submittedName>
        <fullName evidence="3">Uncharacterized protein</fullName>
    </submittedName>
</protein>
<proteinExistence type="predicted"/>
<keyword evidence="1 2" id="KW-0732">Signal</keyword>
<organism evidence="3 4">
    <name type="scientific">Citrullus colocynthis</name>
    <name type="common">colocynth</name>
    <dbReference type="NCBI Taxonomy" id="252529"/>
    <lineage>
        <taxon>Eukaryota</taxon>
        <taxon>Viridiplantae</taxon>
        <taxon>Streptophyta</taxon>
        <taxon>Embryophyta</taxon>
        <taxon>Tracheophyta</taxon>
        <taxon>Spermatophyta</taxon>
        <taxon>Magnoliopsida</taxon>
        <taxon>eudicotyledons</taxon>
        <taxon>Gunneridae</taxon>
        <taxon>Pentapetalae</taxon>
        <taxon>rosids</taxon>
        <taxon>fabids</taxon>
        <taxon>Cucurbitales</taxon>
        <taxon>Cucurbitaceae</taxon>
        <taxon>Benincaseae</taxon>
        <taxon>Citrullus</taxon>
    </lineage>
</organism>